<evidence type="ECO:0000313" key="1">
    <source>
        <dbReference type="EMBL" id="CAG8764937.1"/>
    </source>
</evidence>
<feature type="non-terminal residue" evidence="1">
    <location>
        <position position="78"/>
    </location>
</feature>
<comment type="caution">
    <text evidence="1">The sequence shown here is derived from an EMBL/GenBank/DDBJ whole genome shotgun (WGS) entry which is preliminary data.</text>
</comment>
<dbReference type="EMBL" id="CAJVPT010061207">
    <property type="protein sequence ID" value="CAG8764937.1"/>
    <property type="molecule type" value="Genomic_DNA"/>
</dbReference>
<organism evidence="1 2">
    <name type="scientific">Acaulospora colombiana</name>
    <dbReference type="NCBI Taxonomy" id="27376"/>
    <lineage>
        <taxon>Eukaryota</taxon>
        <taxon>Fungi</taxon>
        <taxon>Fungi incertae sedis</taxon>
        <taxon>Mucoromycota</taxon>
        <taxon>Glomeromycotina</taxon>
        <taxon>Glomeromycetes</taxon>
        <taxon>Diversisporales</taxon>
        <taxon>Acaulosporaceae</taxon>
        <taxon>Acaulospora</taxon>
    </lineage>
</organism>
<keyword evidence="2" id="KW-1185">Reference proteome</keyword>
<proteinExistence type="predicted"/>
<evidence type="ECO:0000313" key="2">
    <source>
        <dbReference type="Proteomes" id="UP000789525"/>
    </source>
</evidence>
<accession>A0ACA9QSX1</accession>
<gene>
    <name evidence="1" type="ORF">ACOLOM_LOCUS13400</name>
</gene>
<sequence>RPRSKWPAGVGKTTVTRWYSSYALVQDAVVQGYDSDVQFDKQKVQKPLVELWLDENVGQPDVMHEEELEMVIWDSTVL</sequence>
<dbReference type="Proteomes" id="UP000789525">
    <property type="component" value="Unassembled WGS sequence"/>
</dbReference>
<feature type="non-terminal residue" evidence="1">
    <location>
        <position position="1"/>
    </location>
</feature>
<name>A0ACA9QSX1_9GLOM</name>
<reference evidence="1" key="1">
    <citation type="submission" date="2021-06" db="EMBL/GenBank/DDBJ databases">
        <authorList>
            <person name="Kallberg Y."/>
            <person name="Tangrot J."/>
            <person name="Rosling A."/>
        </authorList>
    </citation>
    <scope>NUCLEOTIDE SEQUENCE</scope>
    <source>
        <strain evidence="1">CL356</strain>
    </source>
</reference>
<protein>
    <submittedName>
        <fullName evidence="1">5117_t:CDS:1</fullName>
    </submittedName>
</protein>